<evidence type="ECO:0000313" key="1">
    <source>
        <dbReference type="EMBL" id="KAK9841887.1"/>
    </source>
</evidence>
<sequence>MSLDYKRQGETFGIPHGILVLVRSPSYSGWEGQQKWAQEFAQALLKETFPAVQVSQAREIAHQLLAEGVFGVLQSQPYMQQVDGHRLSLQMAKKCNIRAPGWLQERVGSNMPAVVIRADRRDWPEENAIIAAAKGYGRFFDAAPEDTPLSQKLSARVQKLMRSNPQALSAVQLALFR</sequence>
<dbReference type="AlphaFoldDB" id="A0AAW1S7A9"/>
<keyword evidence="2" id="KW-1185">Reference proteome</keyword>
<evidence type="ECO:0000313" key="2">
    <source>
        <dbReference type="Proteomes" id="UP001485043"/>
    </source>
</evidence>
<proteinExistence type="predicted"/>
<dbReference type="EMBL" id="JALJOV010001760">
    <property type="protein sequence ID" value="KAK9841887.1"/>
    <property type="molecule type" value="Genomic_DNA"/>
</dbReference>
<gene>
    <name evidence="1" type="ORF">WJX84_004187</name>
</gene>
<reference evidence="1 2" key="1">
    <citation type="journal article" date="2024" name="Nat. Commun.">
        <title>Phylogenomics reveals the evolutionary origins of lichenization in chlorophyte algae.</title>
        <authorList>
            <person name="Puginier C."/>
            <person name="Libourel C."/>
            <person name="Otte J."/>
            <person name="Skaloud P."/>
            <person name="Haon M."/>
            <person name="Grisel S."/>
            <person name="Petersen M."/>
            <person name="Berrin J.G."/>
            <person name="Delaux P.M."/>
            <person name="Dal Grande F."/>
            <person name="Keller J."/>
        </authorList>
    </citation>
    <scope>NUCLEOTIDE SEQUENCE [LARGE SCALE GENOMIC DNA]</scope>
    <source>
        <strain evidence="1 2">SAG 2523</strain>
    </source>
</reference>
<comment type="caution">
    <text evidence="1">The sequence shown here is derived from an EMBL/GenBank/DDBJ whole genome shotgun (WGS) entry which is preliminary data.</text>
</comment>
<accession>A0AAW1S7A9</accession>
<name>A0AAW1S7A9_9CHLO</name>
<dbReference type="Proteomes" id="UP001485043">
    <property type="component" value="Unassembled WGS sequence"/>
</dbReference>
<organism evidence="1 2">
    <name type="scientific">Apatococcus fuscideae</name>
    <dbReference type="NCBI Taxonomy" id="2026836"/>
    <lineage>
        <taxon>Eukaryota</taxon>
        <taxon>Viridiplantae</taxon>
        <taxon>Chlorophyta</taxon>
        <taxon>core chlorophytes</taxon>
        <taxon>Trebouxiophyceae</taxon>
        <taxon>Chlorellales</taxon>
        <taxon>Chlorellaceae</taxon>
        <taxon>Apatococcus</taxon>
    </lineage>
</organism>
<protein>
    <submittedName>
        <fullName evidence="1">Uncharacterized protein</fullName>
    </submittedName>
</protein>